<gene>
    <name evidence="1" type="ORF">PMIN01_10254</name>
</gene>
<dbReference type="OrthoDB" id="3262926at2759"/>
<dbReference type="EMBL" id="WJXW01000012">
    <property type="protein sequence ID" value="KAF9731237.1"/>
    <property type="molecule type" value="Genomic_DNA"/>
</dbReference>
<proteinExistence type="predicted"/>
<reference evidence="1" key="1">
    <citation type="journal article" date="2020" name="Mol. Plant Microbe Interact.">
        <title>Genome Sequence of the Biocontrol Agent Coniothyrium minitans strain Conio (IMI 134523).</title>
        <authorList>
            <person name="Patel D."/>
            <person name="Shittu T.A."/>
            <person name="Baroncelli R."/>
            <person name="Muthumeenakshi S."/>
            <person name="Osborne T.H."/>
            <person name="Janganan T.K."/>
            <person name="Sreenivasaprasad S."/>
        </authorList>
    </citation>
    <scope>NUCLEOTIDE SEQUENCE</scope>
    <source>
        <strain evidence="1">Conio</strain>
    </source>
</reference>
<dbReference type="Proteomes" id="UP000756921">
    <property type="component" value="Unassembled WGS sequence"/>
</dbReference>
<accession>A0A9P6G8U6</accession>
<evidence type="ECO:0000313" key="1">
    <source>
        <dbReference type="EMBL" id="KAF9731237.1"/>
    </source>
</evidence>
<keyword evidence="2" id="KW-1185">Reference proteome</keyword>
<sequence>MAVNVDNMWDENTSTFVHCALTENLKVERIARAASAADVRIADEYPSPETLERWTCLFGYASIEAVTLIAAQRGDGMRQLSTTCDLNVSFDLLPTYLITRSRIADSHWALIDDAEEAAGYDREAYEHRQQLPELFKSSGTTILVQGAEGGVMFGFRIGGLLKGAGKVKEVGGMEELPKVEDGWSEMGPVKFCIVDMRTKAQLEEWLKQHVVLKQ</sequence>
<comment type="caution">
    <text evidence="1">The sequence shown here is derived from an EMBL/GenBank/DDBJ whole genome shotgun (WGS) entry which is preliminary data.</text>
</comment>
<name>A0A9P6G8U6_9PLEO</name>
<dbReference type="AlphaFoldDB" id="A0A9P6G8U6"/>
<organism evidence="1 2">
    <name type="scientific">Paraphaeosphaeria minitans</name>
    <dbReference type="NCBI Taxonomy" id="565426"/>
    <lineage>
        <taxon>Eukaryota</taxon>
        <taxon>Fungi</taxon>
        <taxon>Dikarya</taxon>
        <taxon>Ascomycota</taxon>
        <taxon>Pezizomycotina</taxon>
        <taxon>Dothideomycetes</taxon>
        <taxon>Pleosporomycetidae</taxon>
        <taxon>Pleosporales</taxon>
        <taxon>Massarineae</taxon>
        <taxon>Didymosphaeriaceae</taxon>
        <taxon>Paraphaeosphaeria</taxon>
    </lineage>
</organism>
<protein>
    <submittedName>
        <fullName evidence="1">Uncharacterized protein</fullName>
    </submittedName>
</protein>
<evidence type="ECO:0000313" key="2">
    <source>
        <dbReference type="Proteomes" id="UP000756921"/>
    </source>
</evidence>